<evidence type="ECO:0000313" key="3">
    <source>
        <dbReference type="EMBL" id="MFC4035711.1"/>
    </source>
</evidence>
<dbReference type="Pfam" id="PF13460">
    <property type="entry name" value="NAD_binding_10"/>
    <property type="match status" value="1"/>
</dbReference>
<sequence>MDAPILVTGGTGLLGRLLVPRLLAADRRVRVLSRRPHDDEDGVEYVLGDLSTGGTRVAQAVEGVSAIVHLASRSKGDAEATRNLVRAAARATGAGGARDEQPGPGGTDPAAGPAAGPPHLVFISVVGADTVSQAYMRSKYDAERVITDSELPWTIIRVTQFYDLVLDSLRTGSRSPLLPMPAGVPLQPVDADETAARLVELALGEPAGHVPDLAGPQRTDAGTLTRAYLRAAGRRRLLLPVPLPGVLPGARAIKRGALAPAPGAPYTAGSTTWEEFLSTAEL</sequence>
<gene>
    <name evidence="3" type="ORF">ACFO3J_30200</name>
</gene>
<comment type="caution">
    <text evidence="3">The sequence shown here is derived from an EMBL/GenBank/DDBJ whole genome shotgun (WGS) entry which is preliminary data.</text>
</comment>
<proteinExistence type="predicted"/>
<dbReference type="SUPFAM" id="SSF51735">
    <property type="entry name" value="NAD(P)-binding Rossmann-fold domains"/>
    <property type="match status" value="1"/>
</dbReference>
<dbReference type="InterPro" id="IPR036291">
    <property type="entry name" value="NAD(P)-bd_dom_sf"/>
</dbReference>
<dbReference type="EMBL" id="JBHSBB010000029">
    <property type="protein sequence ID" value="MFC4035711.1"/>
    <property type="molecule type" value="Genomic_DNA"/>
</dbReference>
<evidence type="ECO:0000256" key="1">
    <source>
        <dbReference type="SAM" id="MobiDB-lite"/>
    </source>
</evidence>
<dbReference type="InterPro" id="IPR050177">
    <property type="entry name" value="Lipid_A_modif_metabolic_enz"/>
</dbReference>
<dbReference type="Gene3D" id="3.40.50.720">
    <property type="entry name" value="NAD(P)-binding Rossmann-like Domain"/>
    <property type="match status" value="1"/>
</dbReference>
<evidence type="ECO:0000259" key="2">
    <source>
        <dbReference type="Pfam" id="PF13460"/>
    </source>
</evidence>
<dbReference type="PANTHER" id="PTHR43245">
    <property type="entry name" value="BIFUNCTIONAL POLYMYXIN RESISTANCE PROTEIN ARNA"/>
    <property type="match status" value="1"/>
</dbReference>
<dbReference type="Proteomes" id="UP001595765">
    <property type="component" value="Unassembled WGS sequence"/>
</dbReference>
<reference evidence="4" key="1">
    <citation type="journal article" date="2019" name="Int. J. Syst. Evol. Microbiol.">
        <title>The Global Catalogue of Microorganisms (GCM) 10K type strain sequencing project: providing services to taxonomists for standard genome sequencing and annotation.</title>
        <authorList>
            <consortium name="The Broad Institute Genomics Platform"/>
            <consortium name="The Broad Institute Genome Sequencing Center for Infectious Disease"/>
            <person name="Wu L."/>
            <person name="Ma J."/>
        </authorList>
    </citation>
    <scope>NUCLEOTIDE SEQUENCE [LARGE SCALE GENOMIC DNA]</scope>
    <source>
        <strain evidence="4">CGMCC 4.7237</strain>
    </source>
</reference>
<evidence type="ECO:0000313" key="4">
    <source>
        <dbReference type="Proteomes" id="UP001595765"/>
    </source>
</evidence>
<feature type="domain" description="NAD(P)-binding" evidence="2">
    <location>
        <begin position="9"/>
        <end position="91"/>
    </location>
</feature>
<organism evidence="3 4">
    <name type="scientific">Streptomyces polygonati</name>
    <dbReference type="NCBI Taxonomy" id="1617087"/>
    <lineage>
        <taxon>Bacteria</taxon>
        <taxon>Bacillati</taxon>
        <taxon>Actinomycetota</taxon>
        <taxon>Actinomycetes</taxon>
        <taxon>Kitasatosporales</taxon>
        <taxon>Streptomycetaceae</taxon>
        <taxon>Streptomyces</taxon>
    </lineage>
</organism>
<name>A0ABV8HXT3_9ACTN</name>
<dbReference type="InterPro" id="IPR016040">
    <property type="entry name" value="NAD(P)-bd_dom"/>
</dbReference>
<dbReference type="RefSeq" id="WP_386436133.1">
    <property type="nucleotide sequence ID" value="NZ_JBHSBB010000029.1"/>
</dbReference>
<accession>A0ABV8HXT3</accession>
<feature type="region of interest" description="Disordered" evidence="1">
    <location>
        <begin position="89"/>
        <end position="114"/>
    </location>
</feature>
<keyword evidence="4" id="KW-1185">Reference proteome</keyword>
<protein>
    <submittedName>
        <fullName evidence="3">SDR family oxidoreductase</fullName>
    </submittedName>
</protein>